<dbReference type="Proteomes" id="UP000323653">
    <property type="component" value="Chromosome"/>
</dbReference>
<accession>A0A5C0VJQ2</accession>
<sequence>MFKKLLISLILVTLINHVFAQNIGNSIEFNAEISLKYFPSTNHLSGKVYGAEVIYHKVPSSLLQRKLNIISQDWVLRFNTLRSLKINENINQFGDSYALLYGLNFSVLKTKYINLNFSPAFGLGYTNKTIYTNENRIMGSHVNMYSRAALKTEISITSTTKLLTGINFLHISNAATRVPNMGFNQSSISFGISKELKNNQAKPSKESLTTFPDSTLNKHELELGLNIGRRGAYKSSKGLYRNGLYLGYNYRFNYFLALSLGFDAVYYHKVYHPDNNLGTYQSYASSLDRWRLGTAIGPSIRIGKFEVEPKYGYYLYFNSLKPMHTYWTVNSDYHLNKKLALQAKMYVHKAEADFLGLGFVYKLTP</sequence>
<feature type="signal peptide" evidence="1">
    <location>
        <begin position="1"/>
        <end position="20"/>
    </location>
</feature>
<name>A0A5C0VJQ2_9SPHI</name>
<keyword evidence="3" id="KW-1185">Reference proteome</keyword>
<dbReference type="KEGG" id="pej:FYC62_12170"/>
<dbReference type="AlphaFoldDB" id="A0A5C0VJQ2"/>
<feature type="chain" id="PRO_5023086640" evidence="1">
    <location>
        <begin position="21"/>
        <end position="365"/>
    </location>
</feature>
<dbReference type="InterPro" id="IPR018550">
    <property type="entry name" value="Lipid-A_deacylase-rel"/>
</dbReference>
<evidence type="ECO:0000256" key="1">
    <source>
        <dbReference type="SAM" id="SignalP"/>
    </source>
</evidence>
<dbReference type="Gene3D" id="2.40.160.20">
    <property type="match status" value="1"/>
</dbReference>
<protein>
    <submittedName>
        <fullName evidence="2">Acyloxyacyl hydrolase</fullName>
    </submittedName>
</protein>
<evidence type="ECO:0000313" key="3">
    <source>
        <dbReference type="Proteomes" id="UP000323653"/>
    </source>
</evidence>
<dbReference type="GO" id="GO:0016787">
    <property type="term" value="F:hydrolase activity"/>
    <property type="evidence" value="ECO:0007669"/>
    <property type="project" value="UniProtKB-KW"/>
</dbReference>
<keyword evidence="2" id="KW-0378">Hydrolase</keyword>
<gene>
    <name evidence="2" type="ORF">FYC62_12170</name>
</gene>
<dbReference type="EMBL" id="CP043329">
    <property type="protein sequence ID" value="QEK52319.1"/>
    <property type="molecule type" value="Genomic_DNA"/>
</dbReference>
<keyword evidence="1" id="KW-0732">Signal</keyword>
<proteinExistence type="predicted"/>
<evidence type="ECO:0000313" key="2">
    <source>
        <dbReference type="EMBL" id="QEK52319.1"/>
    </source>
</evidence>
<dbReference type="Pfam" id="PF09411">
    <property type="entry name" value="PagL"/>
    <property type="match status" value="1"/>
</dbReference>
<organism evidence="2 3">
    <name type="scientific">Pedobacter aquae</name>
    <dbReference type="NCBI Taxonomy" id="2605747"/>
    <lineage>
        <taxon>Bacteria</taxon>
        <taxon>Pseudomonadati</taxon>
        <taxon>Bacteroidota</taxon>
        <taxon>Sphingobacteriia</taxon>
        <taxon>Sphingobacteriales</taxon>
        <taxon>Sphingobacteriaceae</taxon>
        <taxon>Pedobacter</taxon>
    </lineage>
</organism>
<reference evidence="2 3" key="1">
    <citation type="submission" date="2019-08" db="EMBL/GenBank/DDBJ databases">
        <title>Pedobacter sp. nov., isolated from Han river, South Korea.</title>
        <authorList>
            <person name="Lee D.-H."/>
            <person name="Kim Y.-S."/>
            <person name="Hwang E.-M."/>
            <person name="Le Tran T.C."/>
            <person name="Cha C.-J."/>
        </authorList>
    </citation>
    <scope>NUCLEOTIDE SEQUENCE [LARGE SCALE GENOMIC DNA]</scope>
    <source>
        <strain evidence="2 3">CJ43</strain>
    </source>
</reference>